<dbReference type="GO" id="GO:0005524">
    <property type="term" value="F:ATP binding"/>
    <property type="evidence" value="ECO:0007669"/>
    <property type="project" value="UniProtKB-KW"/>
</dbReference>
<feature type="transmembrane region" description="Helical" evidence="9">
    <location>
        <begin position="34"/>
        <end position="54"/>
    </location>
</feature>
<evidence type="ECO:0000256" key="9">
    <source>
        <dbReference type="SAM" id="Phobius"/>
    </source>
</evidence>
<dbReference type="InterPro" id="IPR011495">
    <property type="entry name" value="Sig_transdc_His_kin_sub2_dim/P"/>
</dbReference>
<keyword evidence="9" id="KW-0812">Transmembrane</keyword>
<keyword evidence="4 11" id="KW-0808">Transferase</keyword>
<dbReference type="OrthoDB" id="9767435at2"/>
<feature type="domain" description="Signal transduction histidine kinase HWE region" evidence="10">
    <location>
        <begin position="394"/>
        <end position="473"/>
    </location>
</feature>
<keyword evidence="6 11" id="KW-0418">Kinase</keyword>
<comment type="catalytic activity">
    <reaction evidence="1">
        <text>ATP + protein L-histidine = ADP + protein N-phospho-L-histidine.</text>
        <dbReference type="EC" id="2.7.13.3"/>
    </reaction>
</comment>
<gene>
    <name evidence="11" type="primary">pdtaS</name>
    <name evidence="11" type="ORF">ROA7023_04266</name>
</gene>
<evidence type="ECO:0000256" key="6">
    <source>
        <dbReference type="ARBA" id="ARBA00022777"/>
    </source>
</evidence>
<evidence type="ECO:0000256" key="7">
    <source>
        <dbReference type="ARBA" id="ARBA00022840"/>
    </source>
</evidence>
<keyword evidence="7" id="KW-0067">ATP-binding</keyword>
<dbReference type="AlphaFoldDB" id="A0A1Y5TZ12"/>
<sequence>MSRSGAGEPEGAPKAGDESAPAPTGRTGRWTQSLSLRLAVLISVAMLPLGLIAISQTGQLDRELDRVRSLNLAVTTADVARREGEAIDTALGAANALAATYLSTPRSAAVCNAALERFAARYEGRVTFVAFIPLDGMTECATLGQGVDFSLARTFDLRMAQRRSFVVANADGFLSGEPVVTAFSPVFAPTGVFRGMSAISVIKRGPLDHSEPVPETTGFDYMVMDAAGRNLSASPDGSVPYESFVPEGFDLAEVLADDDRSFVAEGRDGVRREYVLANAFEESGYVLGSRLHPTRSAEAWILSPQAFPLLMWVATLILVFAGLEHSLVGPVRSLAARMRRFGQDRSLETPAPDRPLPTELRSMDATFAQTAQELLRDEAALKAALRDKDVLLKEVHHRVKNNLQMILSMINLQLREVDDAGTEAALEKVSGRIASLAAVHRQVYAAQRPSEIRANEVLREVVLPLSDTVLGNFPAAHRPRLELDLALVTLTPDQAVPAAMMVAEAFTTALSWTLASAGGDRWVRIRLKEDAPAEPPDLGPLLRVTVECNADQAAVEGPGTAALGSRLVKGFARQLRGKLETYRDGEINVFSLRFRALPFSQDALSGRDRQ</sequence>
<keyword evidence="3" id="KW-0597">Phosphoprotein</keyword>
<dbReference type="Pfam" id="PF07568">
    <property type="entry name" value="HisKA_2"/>
    <property type="match status" value="1"/>
</dbReference>
<feature type="region of interest" description="Disordered" evidence="8">
    <location>
        <begin position="1"/>
        <end position="28"/>
    </location>
</feature>
<accession>A0A1Y5TZ12</accession>
<evidence type="ECO:0000256" key="5">
    <source>
        <dbReference type="ARBA" id="ARBA00022741"/>
    </source>
</evidence>
<dbReference type="SMART" id="SM00911">
    <property type="entry name" value="HWE_HK"/>
    <property type="match status" value="1"/>
</dbReference>
<proteinExistence type="predicted"/>
<name>A0A1Y5TZ12_9RHOB</name>
<keyword evidence="9" id="KW-1133">Transmembrane helix</keyword>
<evidence type="ECO:0000256" key="8">
    <source>
        <dbReference type="SAM" id="MobiDB-lite"/>
    </source>
</evidence>
<evidence type="ECO:0000256" key="1">
    <source>
        <dbReference type="ARBA" id="ARBA00000085"/>
    </source>
</evidence>
<evidence type="ECO:0000313" key="12">
    <source>
        <dbReference type="Proteomes" id="UP000193900"/>
    </source>
</evidence>
<dbReference type="RefSeq" id="WP_085880970.1">
    <property type="nucleotide sequence ID" value="NZ_FWFZ01000046.1"/>
</dbReference>
<dbReference type="Gene3D" id="3.30.450.20">
    <property type="entry name" value="PAS domain"/>
    <property type="match status" value="2"/>
</dbReference>
<reference evidence="11 12" key="1">
    <citation type="submission" date="2017-03" db="EMBL/GenBank/DDBJ databases">
        <authorList>
            <person name="Afonso C.L."/>
            <person name="Miller P.J."/>
            <person name="Scott M.A."/>
            <person name="Spackman E."/>
            <person name="Goraichik I."/>
            <person name="Dimitrov K.M."/>
            <person name="Suarez D.L."/>
            <person name="Swayne D.E."/>
        </authorList>
    </citation>
    <scope>NUCLEOTIDE SEQUENCE [LARGE SCALE GENOMIC DNA]</scope>
    <source>
        <strain evidence="11 12">CECT 7023</strain>
    </source>
</reference>
<evidence type="ECO:0000256" key="2">
    <source>
        <dbReference type="ARBA" id="ARBA00012438"/>
    </source>
</evidence>
<evidence type="ECO:0000256" key="4">
    <source>
        <dbReference type="ARBA" id="ARBA00022679"/>
    </source>
</evidence>
<organism evidence="11 12">
    <name type="scientific">Roseisalinus antarcticus</name>
    <dbReference type="NCBI Taxonomy" id="254357"/>
    <lineage>
        <taxon>Bacteria</taxon>
        <taxon>Pseudomonadati</taxon>
        <taxon>Pseudomonadota</taxon>
        <taxon>Alphaproteobacteria</taxon>
        <taxon>Rhodobacterales</taxon>
        <taxon>Roseobacteraceae</taxon>
        <taxon>Roseisalinus</taxon>
    </lineage>
</organism>
<protein>
    <recommendedName>
        <fullName evidence="2">histidine kinase</fullName>
        <ecNumber evidence="2">2.7.13.3</ecNumber>
    </recommendedName>
</protein>
<keyword evidence="5" id="KW-0547">Nucleotide-binding</keyword>
<feature type="compositionally biased region" description="Low complexity" evidence="8">
    <location>
        <begin position="1"/>
        <end position="14"/>
    </location>
</feature>
<dbReference type="Proteomes" id="UP000193900">
    <property type="component" value="Unassembled WGS sequence"/>
</dbReference>
<evidence type="ECO:0000256" key="3">
    <source>
        <dbReference type="ARBA" id="ARBA00022553"/>
    </source>
</evidence>
<keyword evidence="9" id="KW-0472">Membrane</keyword>
<dbReference type="EMBL" id="FWFZ01000046">
    <property type="protein sequence ID" value="SLN76892.1"/>
    <property type="molecule type" value="Genomic_DNA"/>
</dbReference>
<dbReference type="EC" id="2.7.13.3" evidence="2"/>
<evidence type="ECO:0000313" key="11">
    <source>
        <dbReference type="EMBL" id="SLN76892.1"/>
    </source>
</evidence>
<dbReference type="PANTHER" id="PTHR41523:SF8">
    <property type="entry name" value="ETHYLENE RESPONSE SENSOR PROTEIN"/>
    <property type="match status" value="1"/>
</dbReference>
<dbReference type="GO" id="GO:0004673">
    <property type="term" value="F:protein histidine kinase activity"/>
    <property type="evidence" value="ECO:0007669"/>
    <property type="project" value="UniProtKB-EC"/>
</dbReference>
<dbReference type="InterPro" id="IPR011102">
    <property type="entry name" value="Sig_transdc_His_kinase_HWE"/>
</dbReference>
<dbReference type="PANTHER" id="PTHR41523">
    <property type="entry name" value="TWO-COMPONENT SYSTEM SENSOR PROTEIN"/>
    <property type="match status" value="1"/>
</dbReference>
<evidence type="ECO:0000259" key="10">
    <source>
        <dbReference type="SMART" id="SM00911"/>
    </source>
</evidence>
<keyword evidence="12" id="KW-1185">Reference proteome</keyword>